<dbReference type="Gene3D" id="2.60.200.20">
    <property type="match status" value="1"/>
</dbReference>
<evidence type="ECO:0000313" key="2">
    <source>
        <dbReference type="EMBL" id="KGN97987.1"/>
    </source>
</evidence>
<proteinExistence type="predicted"/>
<accession>A0A0A2G6C1</accession>
<name>A0A0A2G6C1_9PORP</name>
<gene>
    <name evidence="2" type="ORF">HQ36_03420</name>
</gene>
<reference evidence="2 3" key="1">
    <citation type="submission" date="2014-08" db="EMBL/GenBank/DDBJ databases">
        <title>Porphyromonas gingivicanis strain:COT-022_OH1391 Genome sequencing.</title>
        <authorList>
            <person name="Wallis C."/>
            <person name="Deusch O."/>
            <person name="O'Flynn C."/>
            <person name="Davis I."/>
            <person name="Jospin G."/>
            <person name="Darling A.E."/>
            <person name="Coil D.A."/>
            <person name="Alexiev A."/>
            <person name="Horsfall A."/>
            <person name="Kirkwood N."/>
            <person name="Harris S."/>
            <person name="Eisen J.A."/>
        </authorList>
    </citation>
    <scope>NUCLEOTIDE SEQUENCE [LARGE SCALE GENOMIC DNA]</scope>
    <source>
        <strain evidence="3">COT-022 OH1391</strain>
    </source>
</reference>
<evidence type="ECO:0000259" key="1">
    <source>
        <dbReference type="PROSITE" id="PS50006"/>
    </source>
</evidence>
<dbReference type="AlphaFoldDB" id="A0A0A2G6C1"/>
<dbReference type="Pfam" id="PF00498">
    <property type="entry name" value="FHA"/>
    <property type="match status" value="1"/>
</dbReference>
<dbReference type="InterPro" id="IPR000253">
    <property type="entry name" value="FHA_dom"/>
</dbReference>
<dbReference type="OrthoDB" id="949044at2"/>
<protein>
    <recommendedName>
        <fullName evidence="1">FHA domain-containing protein</fullName>
    </recommendedName>
</protein>
<feature type="domain" description="FHA" evidence="1">
    <location>
        <begin position="92"/>
        <end position="151"/>
    </location>
</feature>
<dbReference type="PROSITE" id="PS50006">
    <property type="entry name" value="FHA_DOMAIN"/>
    <property type="match status" value="1"/>
</dbReference>
<sequence length="177" mass="19653">MAKYIVCPYCKKRVELGLIRAAMDKKGHVEMPCPGCKRRLAFSLPSAQGKALEKTKTEKGAELSSQEVLAELRVVENIFGYAAVYPLFEGLNRVGRYNDKHTDLEVAIRSSDPSMDRNHTLITVTLTPEGTEAIIMDDDSMTGTFVNTRELDPGERYTLVSGDVITLGATSIIYYQK</sequence>
<comment type="caution">
    <text evidence="2">The sequence shown here is derived from an EMBL/GenBank/DDBJ whole genome shotgun (WGS) entry which is preliminary data.</text>
</comment>
<dbReference type="SUPFAM" id="SSF49879">
    <property type="entry name" value="SMAD/FHA domain"/>
    <property type="match status" value="1"/>
</dbReference>
<dbReference type="RefSeq" id="WP_036883469.1">
    <property type="nucleotide sequence ID" value="NZ_JQZW01000008.1"/>
</dbReference>
<keyword evidence="3" id="KW-1185">Reference proteome</keyword>
<organism evidence="2 3">
    <name type="scientific">Porphyromonas gingivicanis</name>
    <dbReference type="NCBI Taxonomy" id="266762"/>
    <lineage>
        <taxon>Bacteria</taxon>
        <taxon>Pseudomonadati</taxon>
        <taxon>Bacteroidota</taxon>
        <taxon>Bacteroidia</taxon>
        <taxon>Bacteroidales</taxon>
        <taxon>Porphyromonadaceae</taxon>
        <taxon>Porphyromonas</taxon>
    </lineage>
</organism>
<evidence type="ECO:0000313" key="3">
    <source>
        <dbReference type="Proteomes" id="UP000030134"/>
    </source>
</evidence>
<dbReference type="InterPro" id="IPR008984">
    <property type="entry name" value="SMAD_FHA_dom_sf"/>
</dbReference>
<dbReference type="EMBL" id="JQZW01000008">
    <property type="protein sequence ID" value="KGN97987.1"/>
    <property type="molecule type" value="Genomic_DNA"/>
</dbReference>
<dbReference type="Proteomes" id="UP000030134">
    <property type="component" value="Unassembled WGS sequence"/>
</dbReference>
<dbReference type="STRING" id="266762.HQ36_03420"/>
<dbReference type="eggNOG" id="COG1716">
    <property type="taxonomic scope" value="Bacteria"/>
</dbReference>